<sequence length="119" mass="13091">MKFQDPSSLQVRAGAPNRVWFTSQENTARVAVPSYIRLTSPPGGRPRLSQVTAGRNHCFNEQYSGKTGINACALMSEISLYTGLSGKTLYALCINSVFPAGSNRCKTVSRVNNRHRNKK</sequence>
<reference evidence="1" key="2">
    <citation type="submission" date="2020-11" db="EMBL/GenBank/DDBJ databases">
        <authorList>
            <person name="McCartney M.A."/>
            <person name="Auch B."/>
            <person name="Kono T."/>
            <person name="Mallez S."/>
            <person name="Becker A."/>
            <person name="Gohl D.M."/>
            <person name="Silverstein K.A.T."/>
            <person name="Koren S."/>
            <person name="Bechman K.B."/>
            <person name="Herman A."/>
            <person name="Abrahante J.E."/>
            <person name="Garbe J."/>
        </authorList>
    </citation>
    <scope>NUCLEOTIDE SEQUENCE</scope>
    <source>
        <strain evidence="1">Duluth1</strain>
        <tissue evidence="1">Whole animal</tissue>
    </source>
</reference>
<dbReference type="Proteomes" id="UP000828390">
    <property type="component" value="Unassembled WGS sequence"/>
</dbReference>
<proteinExistence type="predicted"/>
<protein>
    <submittedName>
        <fullName evidence="1">Uncharacterized protein</fullName>
    </submittedName>
</protein>
<organism evidence="1 2">
    <name type="scientific">Dreissena polymorpha</name>
    <name type="common">Zebra mussel</name>
    <name type="synonym">Mytilus polymorpha</name>
    <dbReference type="NCBI Taxonomy" id="45954"/>
    <lineage>
        <taxon>Eukaryota</taxon>
        <taxon>Metazoa</taxon>
        <taxon>Spiralia</taxon>
        <taxon>Lophotrochozoa</taxon>
        <taxon>Mollusca</taxon>
        <taxon>Bivalvia</taxon>
        <taxon>Autobranchia</taxon>
        <taxon>Heteroconchia</taxon>
        <taxon>Euheterodonta</taxon>
        <taxon>Imparidentia</taxon>
        <taxon>Neoheterodontei</taxon>
        <taxon>Myida</taxon>
        <taxon>Dreissenoidea</taxon>
        <taxon>Dreissenidae</taxon>
        <taxon>Dreissena</taxon>
    </lineage>
</organism>
<reference evidence="1" key="1">
    <citation type="journal article" date="2019" name="bioRxiv">
        <title>The Genome of the Zebra Mussel, Dreissena polymorpha: A Resource for Invasive Species Research.</title>
        <authorList>
            <person name="McCartney M.A."/>
            <person name="Auch B."/>
            <person name="Kono T."/>
            <person name="Mallez S."/>
            <person name="Zhang Y."/>
            <person name="Obille A."/>
            <person name="Becker A."/>
            <person name="Abrahante J.E."/>
            <person name="Garbe J."/>
            <person name="Badalamenti J.P."/>
            <person name="Herman A."/>
            <person name="Mangelson H."/>
            <person name="Liachko I."/>
            <person name="Sullivan S."/>
            <person name="Sone E.D."/>
            <person name="Koren S."/>
            <person name="Silverstein K.A.T."/>
            <person name="Beckman K.B."/>
            <person name="Gohl D.M."/>
        </authorList>
    </citation>
    <scope>NUCLEOTIDE SEQUENCE</scope>
    <source>
        <strain evidence="1">Duluth1</strain>
        <tissue evidence="1">Whole animal</tissue>
    </source>
</reference>
<comment type="caution">
    <text evidence="1">The sequence shown here is derived from an EMBL/GenBank/DDBJ whole genome shotgun (WGS) entry which is preliminary data.</text>
</comment>
<dbReference type="EMBL" id="JAIWYP010000004">
    <property type="protein sequence ID" value="KAH3840882.1"/>
    <property type="molecule type" value="Genomic_DNA"/>
</dbReference>
<keyword evidence="2" id="KW-1185">Reference proteome</keyword>
<accession>A0A9D4KKC8</accession>
<gene>
    <name evidence="1" type="ORF">DPMN_114340</name>
</gene>
<dbReference type="AlphaFoldDB" id="A0A9D4KKC8"/>
<evidence type="ECO:0000313" key="2">
    <source>
        <dbReference type="Proteomes" id="UP000828390"/>
    </source>
</evidence>
<name>A0A9D4KKC8_DREPO</name>
<evidence type="ECO:0000313" key="1">
    <source>
        <dbReference type="EMBL" id="KAH3840882.1"/>
    </source>
</evidence>